<protein>
    <submittedName>
        <fullName evidence="1">Nickel-containing superoxide dismutase, putative</fullName>
    </submittedName>
</protein>
<name>B8CQN1_SHEPW</name>
<sequence length="167" mass="18756">MLAKLLNQIDSKHPFTTVSAHCDIPCKIYDPITAQLAVLTMIRMVDLLNELPTANEMSAAQLAQFNRLLGEKELHGKKVKAEIQVIWGDYIKQPQLDAFPELHSLTHNIMLAASKSKQHIDRAATMELLTLVNRFAEIFWLSKGVEVYSANCPYPPAELVIYPKLAS</sequence>
<accession>B8CQN1</accession>
<dbReference type="RefSeq" id="WP_020913840.1">
    <property type="nucleotide sequence ID" value="NC_011566.1"/>
</dbReference>
<dbReference type="KEGG" id="swp:swp_3819"/>
<dbReference type="Pfam" id="PF09055">
    <property type="entry name" value="Sod_Ni"/>
    <property type="match status" value="1"/>
</dbReference>
<dbReference type="GO" id="GO:0016151">
    <property type="term" value="F:nickel cation binding"/>
    <property type="evidence" value="ECO:0007669"/>
    <property type="project" value="InterPro"/>
</dbReference>
<gene>
    <name evidence="1" type="ordered locus">swp_3819</name>
</gene>
<dbReference type="AlphaFoldDB" id="B8CQN1"/>
<dbReference type="InterPro" id="IPR014123">
    <property type="entry name" value="Superoxide_dismutase_Ni-type"/>
</dbReference>
<dbReference type="EMBL" id="CP000472">
    <property type="protein sequence ID" value="ACJ30497.1"/>
    <property type="molecule type" value="Genomic_DNA"/>
</dbReference>
<dbReference type="InterPro" id="IPR036502">
    <property type="entry name" value="NiSOD_sf"/>
</dbReference>
<keyword evidence="2" id="KW-1185">Reference proteome</keyword>
<organism evidence="1 2">
    <name type="scientific">Shewanella piezotolerans (strain WP3 / JCM 13877)</name>
    <dbReference type="NCBI Taxonomy" id="225849"/>
    <lineage>
        <taxon>Bacteria</taxon>
        <taxon>Pseudomonadati</taxon>
        <taxon>Pseudomonadota</taxon>
        <taxon>Gammaproteobacteria</taxon>
        <taxon>Alteromonadales</taxon>
        <taxon>Shewanellaceae</taxon>
        <taxon>Shewanella</taxon>
    </lineage>
</organism>
<dbReference type="Gene3D" id="1.20.120.400">
    <property type="entry name" value="Nickel-containing superoxide dismutase"/>
    <property type="match status" value="1"/>
</dbReference>
<proteinExistence type="predicted"/>
<dbReference type="SUPFAM" id="SSF109770">
    <property type="entry name" value="Nickel-containing superoxide dismutase, NiSOD"/>
    <property type="match status" value="1"/>
</dbReference>
<evidence type="ECO:0000313" key="1">
    <source>
        <dbReference type="EMBL" id="ACJ30497.1"/>
    </source>
</evidence>
<dbReference type="NCBIfam" id="TIGR02753">
    <property type="entry name" value="sodN"/>
    <property type="match status" value="1"/>
</dbReference>
<dbReference type="GO" id="GO:0004784">
    <property type="term" value="F:superoxide dismutase activity"/>
    <property type="evidence" value="ECO:0007669"/>
    <property type="project" value="InterPro"/>
</dbReference>
<evidence type="ECO:0000313" key="2">
    <source>
        <dbReference type="Proteomes" id="UP000000753"/>
    </source>
</evidence>
<reference evidence="1 2" key="1">
    <citation type="journal article" date="2008" name="PLoS ONE">
        <title>Environmental adaptation: genomic analysis of the piezotolerant and psychrotolerant deep-sea iron reducing bacterium Shewanella piezotolerans WP3.</title>
        <authorList>
            <person name="Wang F."/>
            <person name="Wang J."/>
            <person name="Jian H."/>
            <person name="Zhang B."/>
            <person name="Li S."/>
            <person name="Wang F."/>
            <person name="Zeng X."/>
            <person name="Gao L."/>
            <person name="Bartlett D.H."/>
            <person name="Yu J."/>
            <person name="Hu S."/>
            <person name="Xiao X."/>
        </authorList>
    </citation>
    <scope>NUCLEOTIDE SEQUENCE [LARGE SCALE GENOMIC DNA]</scope>
    <source>
        <strain evidence="2">WP3 / JCM 13877</strain>
    </source>
</reference>
<dbReference type="HOGENOM" id="CLU_141681_0_0_6"/>
<dbReference type="Proteomes" id="UP000000753">
    <property type="component" value="Chromosome"/>
</dbReference>
<dbReference type="eggNOG" id="ENOG502ZR3M">
    <property type="taxonomic scope" value="Bacteria"/>
</dbReference>
<dbReference type="OrthoDB" id="9790847at2"/>
<dbReference type="STRING" id="225849.swp_3819"/>